<evidence type="ECO:0000259" key="1">
    <source>
        <dbReference type="Pfam" id="PF02627"/>
    </source>
</evidence>
<dbReference type="Proteomes" id="UP000192726">
    <property type="component" value="Chromosome"/>
</dbReference>
<dbReference type="SUPFAM" id="SSF69118">
    <property type="entry name" value="AhpD-like"/>
    <property type="match status" value="1"/>
</dbReference>
<dbReference type="STRING" id="553510.B1H19_09145"/>
<name>A0A1V0TNU5_9ACTN</name>
<proteinExistence type="predicted"/>
<evidence type="ECO:0000313" key="2">
    <source>
        <dbReference type="EMBL" id="ARF54342.1"/>
    </source>
</evidence>
<dbReference type="RefSeq" id="WP_083104123.1">
    <property type="nucleotide sequence ID" value="NZ_CP020569.1"/>
</dbReference>
<keyword evidence="2" id="KW-0575">Peroxidase</keyword>
<dbReference type="Gene3D" id="1.20.1290.10">
    <property type="entry name" value="AhpD-like"/>
    <property type="match status" value="1"/>
</dbReference>
<dbReference type="EMBL" id="CP020569">
    <property type="protein sequence ID" value="ARF54342.1"/>
    <property type="molecule type" value="Genomic_DNA"/>
</dbReference>
<dbReference type="NCBIfam" id="TIGR00778">
    <property type="entry name" value="ahpD_dom"/>
    <property type="match status" value="1"/>
</dbReference>
<dbReference type="AlphaFoldDB" id="A0A1V0TNU5"/>
<dbReference type="InterPro" id="IPR003779">
    <property type="entry name" value="CMD-like"/>
</dbReference>
<dbReference type="GO" id="GO:0051920">
    <property type="term" value="F:peroxiredoxin activity"/>
    <property type="evidence" value="ECO:0007669"/>
    <property type="project" value="InterPro"/>
</dbReference>
<dbReference type="PANTHER" id="PTHR35446">
    <property type="entry name" value="SI:CH211-175M2.5"/>
    <property type="match status" value="1"/>
</dbReference>
<keyword evidence="3" id="KW-1185">Reference proteome</keyword>
<accession>A0A1V0TNU5</accession>
<sequence length="156" mass="17507">MIERINLTDAFPAAYRQIRELRDTVEAAAESAGLDPKLLELVKIRASQINGCAFCLDLHIRDARRMGEDDRRLSLLAAWWETDLYTPQERAALALTEAVSKLSQVQDVPDEVYREATAHLTKEQYTAVVWSISVINAFNRLAVTSRKPLPARAPAS</sequence>
<dbReference type="Pfam" id="PF02627">
    <property type="entry name" value="CMD"/>
    <property type="match status" value="1"/>
</dbReference>
<dbReference type="PANTHER" id="PTHR35446:SF2">
    <property type="entry name" value="CARBOXYMUCONOLACTONE DECARBOXYLASE-LIKE DOMAIN-CONTAINING PROTEIN"/>
    <property type="match status" value="1"/>
</dbReference>
<protein>
    <submittedName>
        <fullName evidence="2">Alkylhydroperoxidase</fullName>
    </submittedName>
</protein>
<reference evidence="2 3" key="1">
    <citation type="submission" date="2017-04" db="EMBL/GenBank/DDBJ databases">
        <title>Complete Genome Sequence of Streptomyces gilvosporeus F607, a Capable Producer of Natamycin.</title>
        <authorList>
            <person name="Zong G."/>
            <person name="Zhong C."/>
            <person name="Fu J."/>
            <person name="Qin R."/>
            <person name="Cao G."/>
        </authorList>
    </citation>
    <scope>NUCLEOTIDE SEQUENCE [LARGE SCALE GENOMIC DNA]</scope>
    <source>
        <strain evidence="2 3">F607</strain>
    </source>
</reference>
<dbReference type="OrthoDB" id="9801997at2"/>
<dbReference type="InterPro" id="IPR029032">
    <property type="entry name" value="AhpD-like"/>
</dbReference>
<gene>
    <name evidence="2" type="ORF">B1H19_09145</name>
</gene>
<dbReference type="InterPro" id="IPR004675">
    <property type="entry name" value="AhpD_core"/>
</dbReference>
<feature type="domain" description="Carboxymuconolactone decarboxylase-like" evidence="1">
    <location>
        <begin position="14"/>
        <end position="97"/>
    </location>
</feature>
<keyword evidence="2" id="KW-0560">Oxidoreductase</keyword>
<dbReference type="KEGG" id="sgv:B1H19_09145"/>
<organism evidence="2 3">
    <name type="scientific">Streptomyces gilvosporeus</name>
    <dbReference type="NCBI Taxonomy" id="553510"/>
    <lineage>
        <taxon>Bacteria</taxon>
        <taxon>Bacillati</taxon>
        <taxon>Actinomycetota</taxon>
        <taxon>Actinomycetes</taxon>
        <taxon>Kitasatosporales</taxon>
        <taxon>Streptomycetaceae</taxon>
        <taxon>Streptomyces</taxon>
    </lineage>
</organism>
<evidence type="ECO:0000313" key="3">
    <source>
        <dbReference type="Proteomes" id="UP000192726"/>
    </source>
</evidence>